<dbReference type="Proteomes" id="UP001224122">
    <property type="component" value="Unassembled WGS sequence"/>
</dbReference>
<accession>A0ABT9Y0I0</accession>
<gene>
    <name evidence="1" type="ORF">J2S10_004540</name>
</gene>
<evidence type="ECO:0000313" key="2">
    <source>
        <dbReference type="Proteomes" id="UP001224122"/>
    </source>
</evidence>
<sequence length="32" mass="3815">MQKTALLVIQNTMFDKSNPIYEGEHFLEIFRT</sequence>
<name>A0ABT9Y0I0_9BACI</name>
<proteinExistence type="predicted"/>
<keyword evidence="2" id="KW-1185">Reference proteome</keyword>
<organism evidence="1 2">
    <name type="scientific">Neobacillus ginsengisoli</name>
    <dbReference type="NCBI Taxonomy" id="904295"/>
    <lineage>
        <taxon>Bacteria</taxon>
        <taxon>Bacillati</taxon>
        <taxon>Bacillota</taxon>
        <taxon>Bacilli</taxon>
        <taxon>Bacillales</taxon>
        <taxon>Bacillaceae</taxon>
        <taxon>Neobacillus</taxon>
    </lineage>
</organism>
<comment type="caution">
    <text evidence="1">The sequence shown here is derived from an EMBL/GenBank/DDBJ whole genome shotgun (WGS) entry which is preliminary data.</text>
</comment>
<reference evidence="1 2" key="1">
    <citation type="submission" date="2023-07" db="EMBL/GenBank/DDBJ databases">
        <title>Genomic Encyclopedia of Type Strains, Phase IV (KMG-IV): sequencing the most valuable type-strain genomes for metagenomic binning, comparative biology and taxonomic classification.</title>
        <authorList>
            <person name="Goeker M."/>
        </authorList>
    </citation>
    <scope>NUCLEOTIDE SEQUENCE [LARGE SCALE GENOMIC DNA]</scope>
    <source>
        <strain evidence="1 2">DSM 27594</strain>
    </source>
</reference>
<evidence type="ECO:0000313" key="1">
    <source>
        <dbReference type="EMBL" id="MDQ0201334.1"/>
    </source>
</evidence>
<dbReference type="EMBL" id="JAUSTW010000009">
    <property type="protein sequence ID" value="MDQ0201334.1"/>
    <property type="molecule type" value="Genomic_DNA"/>
</dbReference>
<protein>
    <submittedName>
        <fullName evidence="1">Uncharacterized protein</fullName>
    </submittedName>
</protein>